<evidence type="ECO:0000313" key="3">
    <source>
        <dbReference type="Proteomes" id="UP001338582"/>
    </source>
</evidence>
<feature type="transmembrane region" description="Helical" evidence="1">
    <location>
        <begin position="188"/>
        <end position="213"/>
    </location>
</feature>
<dbReference type="Proteomes" id="UP001338582">
    <property type="component" value="Chromosome 4"/>
</dbReference>
<gene>
    <name evidence="2" type="ORF">PUMCH_003545</name>
</gene>
<organism evidence="2 3">
    <name type="scientific">Australozyma saopauloensis</name>
    <dbReference type="NCBI Taxonomy" id="291208"/>
    <lineage>
        <taxon>Eukaryota</taxon>
        <taxon>Fungi</taxon>
        <taxon>Dikarya</taxon>
        <taxon>Ascomycota</taxon>
        <taxon>Saccharomycotina</taxon>
        <taxon>Pichiomycetes</taxon>
        <taxon>Metschnikowiaceae</taxon>
        <taxon>Australozyma</taxon>
    </lineage>
</organism>
<dbReference type="EMBL" id="CP138897">
    <property type="protein sequence ID" value="WPK26197.1"/>
    <property type="molecule type" value="Genomic_DNA"/>
</dbReference>
<dbReference type="KEGG" id="asau:88174608"/>
<dbReference type="RefSeq" id="XP_062878578.1">
    <property type="nucleotide sequence ID" value="XM_063022508.1"/>
</dbReference>
<dbReference type="PANTHER" id="PTHR38421">
    <property type="entry name" value="TRANSMEMBRANE PROTEIN USGS"/>
    <property type="match status" value="1"/>
</dbReference>
<evidence type="ECO:0000256" key="1">
    <source>
        <dbReference type="SAM" id="Phobius"/>
    </source>
</evidence>
<dbReference type="PANTHER" id="PTHR38421:SF1">
    <property type="entry name" value="TRANSMEMBRANE PROTEIN"/>
    <property type="match status" value="1"/>
</dbReference>
<accession>A0AAX4HD35</accession>
<dbReference type="GeneID" id="88174608"/>
<reference evidence="2 3" key="1">
    <citation type="submission" date="2023-10" db="EMBL/GenBank/DDBJ databases">
        <title>Draft Genome Sequence of Candida saopaulonensis from a very Premature Infant with Sepsis.</title>
        <authorList>
            <person name="Ning Y."/>
            <person name="Dai R."/>
            <person name="Xiao M."/>
            <person name="Xu Y."/>
            <person name="Yan Q."/>
            <person name="Zhang L."/>
        </authorList>
    </citation>
    <scope>NUCLEOTIDE SEQUENCE [LARGE SCALE GENOMIC DNA]</scope>
    <source>
        <strain evidence="2 3">19XY460</strain>
    </source>
</reference>
<keyword evidence="1" id="KW-1133">Transmembrane helix</keyword>
<sequence length="374" mass="42631">MASPIFVSNPRAGYSLKAFLRGIQLAILGTYRLSQSPRWKTAKYLAHFPQTLLYSIVVQLCLCCPIFGLKVLAYAVSYRTESKYLEVFVYGLQYVVFDVLHLPIVIVSAALYFSWFPDESFMATIKHYDELNSSASEMALLLYSTTLALLEQQEPKIGGFPPTFASIQHKYKNSQIFLEFAQRISATLILNLLLFTAHKVPIVGSIAMGLIAFQSFNEIIGTDRAVVLFLCIQAFPHDTTLSIMTYYWGCKDLMHDLLMPFFSRVKLSNRERQQWMKSRGGPLLGFAMFFFLLINRLPWMSFVIYDIASGAMAYFLTKLSDPPPTQTNRLIDWNVSQMLWSKEKEQSFLLGQFALVDEGYASFPGSSLFIVHHH</sequence>
<proteinExistence type="predicted"/>
<evidence type="ECO:0000313" key="2">
    <source>
        <dbReference type="EMBL" id="WPK26197.1"/>
    </source>
</evidence>
<evidence type="ECO:0008006" key="4">
    <source>
        <dbReference type="Google" id="ProtNLM"/>
    </source>
</evidence>
<protein>
    <recommendedName>
        <fullName evidence="4">Derlin</fullName>
    </recommendedName>
</protein>
<feature type="transmembrane region" description="Helical" evidence="1">
    <location>
        <begin position="88"/>
        <end position="113"/>
    </location>
</feature>
<keyword evidence="1" id="KW-0812">Transmembrane</keyword>
<keyword evidence="3" id="KW-1185">Reference proteome</keyword>
<name>A0AAX4HD35_9ASCO</name>
<feature type="transmembrane region" description="Helical" evidence="1">
    <location>
        <begin position="225"/>
        <end position="249"/>
    </location>
</feature>
<feature type="transmembrane region" description="Helical" evidence="1">
    <location>
        <begin position="52"/>
        <end position="76"/>
    </location>
</feature>
<dbReference type="AlphaFoldDB" id="A0AAX4HD35"/>
<keyword evidence="1" id="KW-0472">Membrane</keyword>